<dbReference type="RefSeq" id="XP_040702003.1">
    <property type="nucleotide sequence ID" value="XM_040852327.1"/>
</dbReference>
<organism evidence="1 2">
    <name type="scientific">Aspergillus sydowii CBS 593.65</name>
    <dbReference type="NCBI Taxonomy" id="1036612"/>
    <lineage>
        <taxon>Eukaryota</taxon>
        <taxon>Fungi</taxon>
        <taxon>Dikarya</taxon>
        <taxon>Ascomycota</taxon>
        <taxon>Pezizomycotina</taxon>
        <taxon>Eurotiomycetes</taxon>
        <taxon>Eurotiomycetidae</taxon>
        <taxon>Eurotiales</taxon>
        <taxon>Aspergillaceae</taxon>
        <taxon>Aspergillus</taxon>
        <taxon>Aspergillus subgen. Nidulantes</taxon>
    </lineage>
</organism>
<dbReference type="GeneID" id="63768400"/>
<protein>
    <recommendedName>
        <fullName evidence="3">ER-bound oxygenase mpaB/mpaB'/Rubber oxygenase catalytic domain-containing protein</fullName>
    </recommendedName>
</protein>
<keyword evidence="2" id="KW-1185">Reference proteome</keyword>
<dbReference type="PANTHER" id="PTHR36124:SF1">
    <property type="entry name" value="ER-BOUND OXYGENASE MPAB_MPAB'_RUBBER OXYGENASE CATALYTIC DOMAIN-CONTAINING PROTEIN"/>
    <property type="match status" value="1"/>
</dbReference>
<dbReference type="VEuPathDB" id="FungiDB:ASPSYDRAFT_90384"/>
<sequence length="393" mass="44775">MVLLFIALAATAYLFLASLLRTLHLHALRKKYTHLAPNPYTMTPQTAHTILLPLFTREFPFSYALSTQIALLKSYAIPSGTSLLVSTRRLTTPRAVGKRSEDTGIFISELLTSSIDSDRGLKALSKMNWIHRQYGNRIRNDDMIHTLALFVLEPLRWIDRFEWRPLLQVERVALFVYWREIAMRMGMVGVPRTIDELGMWAAEFERDHMYFAESNVPCAEATVELFVRALPGSWLRGFGRWVVTALIEERVRPLLGVQEPPVWVVKVVEGVLDVRAWVVRVLFLPRWKAVPAGGVVDGKTGRVRRELYAFEPWYVGESWWLNTLKRWAGLGLWMGKPLPGPEFLSDGYLPEELGPKEFREKSRAEVLADAEKMGEYARQGGGAVLGCPFAFGR</sequence>
<dbReference type="EMBL" id="KV878587">
    <property type="protein sequence ID" value="OJJ58197.1"/>
    <property type="molecule type" value="Genomic_DNA"/>
</dbReference>
<evidence type="ECO:0008006" key="3">
    <source>
        <dbReference type="Google" id="ProtNLM"/>
    </source>
</evidence>
<dbReference type="AlphaFoldDB" id="A0A1L9TFI7"/>
<reference evidence="2" key="1">
    <citation type="journal article" date="2017" name="Genome Biol.">
        <title>Comparative genomics reveals high biological diversity and specific adaptations in the industrially and medically important fungal genus Aspergillus.</title>
        <authorList>
            <person name="de Vries R.P."/>
            <person name="Riley R."/>
            <person name="Wiebenga A."/>
            <person name="Aguilar-Osorio G."/>
            <person name="Amillis S."/>
            <person name="Uchima C.A."/>
            <person name="Anderluh G."/>
            <person name="Asadollahi M."/>
            <person name="Askin M."/>
            <person name="Barry K."/>
            <person name="Battaglia E."/>
            <person name="Bayram O."/>
            <person name="Benocci T."/>
            <person name="Braus-Stromeyer S.A."/>
            <person name="Caldana C."/>
            <person name="Canovas D."/>
            <person name="Cerqueira G.C."/>
            <person name="Chen F."/>
            <person name="Chen W."/>
            <person name="Choi C."/>
            <person name="Clum A."/>
            <person name="Dos Santos R.A."/>
            <person name="Damasio A.R."/>
            <person name="Diallinas G."/>
            <person name="Emri T."/>
            <person name="Fekete E."/>
            <person name="Flipphi M."/>
            <person name="Freyberg S."/>
            <person name="Gallo A."/>
            <person name="Gournas C."/>
            <person name="Habgood R."/>
            <person name="Hainaut M."/>
            <person name="Harispe M.L."/>
            <person name="Henrissat B."/>
            <person name="Hilden K.S."/>
            <person name="Hope R."/>
            <person name="Hossain A."/>
            <person name="Karabika E."/>
            <person name="Karaffa L."/>
            <person name="Karanyi Z."/>
            <person name="Krasevec N."/>
            <person name="Kuo A."/>
            <person name="Kusch H."/>
            <person name="LaButti K."/>
            <person name="Lagendijk E.L."/>
            <person name="Lapidus A."/>
            <person name="Levasseur A."/>
            <person name="Lindquist E."/>
            <person name="Lipzen A."/>
            <person name="Logrieco A.F."/>
            <person name="MacCabe A."/>
            <person name="Maekelae M.R."/>
            <person name="Malavazi I."/>
            <person name="Melin P."/>
            <person name="Meyer V."/>
            <person name="Mielnichuk N."/>
            <person name="Miskei M."/>
            <person name="Molnar A.P."/>
            <person name="Mule G."/>
            <person name="Ngan C.Y."/>
            <person name="Orejas M."/>
            <person name="Orosz E."/>
            <person name="Ouedraogo J.P."/>
            <person name="Overkamp K.M."/>
            <person name="Park H.-S."/>
            <person name="Perrone G."/>
            <person name="Piumi F."/>
            <person name="Punt P.J."/>
            <person name="Ram A.F."/>
            <person name="Ramon A."/>
            <person name="Rauscher S."/>
            <person name="Record E."/>
            <person name="Riano-Pachon D.M."/>
            <person name="Robert V."/>
            <person name="Roehrig J."/>
            <person name="Ruller R."/>
            <person name="Salamov A."/>
            <person name="Salih N.S."/>
            <person name="Samson R.A."/>
            <person name="Sandor E."/>
            <person name="Sanguinetti M."/>
            <person name="Schuetze T."/>
            <person name="Sepcic K."/>
            <person name="Shelest E."/>
            <person name="Sherlock G."/>
            <person name="Sophianopoulou V."/>
            <person name="Squina F.M."/>
            <person name="Sun H."/>
            <person name="Susca A."/>
            <person name="Todd R.B."/>
            <person name="Tsang A."/>
            <person name="Unkles S.E."/>
            <person name="van de Wiele N."/>
            <person name="van Rossen-Uffink D."/>
            <person name="Oliveira J.V."/>
            <person name="Vesth T.C."/>
            <person name="Visser J."/>
            <person name="Yu J.-H."/>
            <person name="Zhou M."/>
            <person name="Andersen M.R."/>
            <person name="Archer D.B."/>
            <person name="Baker S.E."/>
            <person name="Benoit I."/>
            <person name="Brakhage A.A."/>
            <person name="Braus G.H."/>
            <person name="Fischer R."/>
            <person name="Frisvad J.C."/>
            <person name="Goldman G.H."/>
            <person name="Houbraken J."/>
            <person name="Oakley B."/>
            <person name="Pocsi I."/>
            <person name="Scazzocchio C."/>
            <person name="Seiboth B."/>
            <person name="vanKuyk P.A."/>
            <person name="Wortman J."/>
            <person name="Dyer P.S."/>
            <person name="Grigoriev I.V."/>
        </authorList>
    </citation>
    <scope>NUCLEOTIDE SEQUENCE [LARGE SCALE GENOMIC DNA]</scope>
    <source>
        <strain evidence="2">CBS 593.65</strain>
    </source>
</reference>
<gene>
    <name evidence="1" type="ORF">ASPSYDRAFT_90384</name>
</gene>
<dbReference type="GO" id="GO:0016491">
    <property type="term" value="F:oxidoreductase activity"/>
    <property type="evidence" value="ECO:0007669"/>
    <property type="project" value="InterPro"/>
</dbReference>
<name>A0A1L9TFI7_9EURO</name>
<dbReference type="STRING" id="1036612.A0A1L9TFI7"/>
<proteinExistence type="predicted"/>
<dbReference type="OrthoDB" id="545169at2759"/>
<dbReference type="Proteomes" id="UP000184356">
    <property type="component" value="Unassembled WGS sequence"/>
</dbReference>
<dbReference type="InterPro" id="IPR046366">
    <property type="entry name" value="MPAB"/>
</dbReference>
<dbReference type="PANTHER" id="PTHR36124">
    <property type="match status" value="1"/>
</dbReference>
<evidence type="ECO:0000313" key="1">
    <source>
        <dbReference type="EMBL" id="OJJ58197.1"/>
    </source>
</evidence>
<accession>A0A1L9TFI7</accession>
<evidence type="ECO:0000313" key="2">
    <source>
        <dbReference type="Proteomes" id="UP000184356"/>
    </source>
</evidence>